<accession>A0ABV7V0X5</accession>
<dbReference type="SUPFAM" id="SSF143100">
    <property type="entry name" value="TTHA1013/TTHA0281-like"/>
    <property type="match status" value="1"/>
</dbReference>
<evidence type="ECO:0000313" key="3">
    <source>
        <dbReference type="Proteomes" id="UP001595683"/>
    </source>
</evidence>
<name>A0ABV7V0X5_9SPHN</name>
<comment type="caution">
    <text evidence="2">The sequence shown here is derived from an EMBL/GenBank/DDBJ whole genome shotgun (WGS) entry which is preliminary data.</text>
</comment>
<dbReference type="RefSeq" id="WP_191322368.1">
    <property type="nucleotide sequence ID" value="NZ_BMZP01000001.1"/>
</dbReference>
<sequence length="92" mass="10320">MKNVIELKVHIAEDEESGRWYVAESDIPGLRLEADDALTLIERLREAAPELIEMNKDEIIAAHLGEPEAEPWATRRPSIKPIFDTPLSLACA</sequence>
<dbReference type="Proteomes" id="UP001595683">
    <property type="component" value="Unassembled WGS sequence"/>
</dbReference>
<dbReference type="EMBL" id="JBHRYE010000011">
    <property type="protein sequence ID" value="MFC3671075.1"/>
    <property type="molecule type" value="Genomic_DNA"/>
</dbReference>
<keyword evidence="3" id="KW-1185">Reference proteome</keyword>
<feature type="domain" description="DUF1902" evidence="1">
    <location>
        <begin position="6"/>
        <end position="57"/>
    </location>
</feature>
<dbReference type="Pfam" id="PF08972">
    <property type="entry name" value="DUF1902"/>
    <property type="match status" value="1"/>
</dbReference>
<dbReference type="InterPro" id="IPR035069">
    <property type="entry name" value="TTHA1013/TTHA0281-like"/>
</dbReference>
<dbReference type="Gene3D" id="3.30.2390.10">
    <property type="entry name" value="TTHA1013-like"/>
    <property type="match status" value="1"/>
</dbReference>
<protein>
    <submittedName>
        <fullName evidence="2">DUF1902 domain-containing protein</fullName>
    </submittedName>
</protein>
<gene>
    <name evidence="2" type="ORF">ACFOOT_06530</name>
</gene>
<evidence type="ECO:0000313" key="2">
    <source>
        <dbReference type="EMBL" id="MFC3671075.1"/>
    </source>
</evidence>
<dbReference type="InterPro" id="IPR015066">
    <property type="entry name" value="DUF1902"/>
</dbReference>
<evidence type="ECO:0000259" key="1">
    <source>
        <dbReference type="Pfam" id="PF08972"/>
    </source>
</evidence>
<organism evidence="2 3">
    <name type="scientific">Novosphingobium pokkalii</name>
    <dbReference type="NCBI Taxonomy" id="1770194"/>
    <lineage>
        <taxon>Bacteria</taxon>
        <taxon>Pseudomonadati</taxon>
        <taxon>Pseudomonadota</taxon>
        <taxon>Alphaproteobacteria</taxon>
        <taxon>Sphingomonadales</taxon>
        <taxon>Sphingomonadaceae</taxon>
        <taxon>Novosphingobium</taxon>
    </lineage>
</organism>
<reference evidence="3" key="1">
    <citation type="journal article" date="2019" name="Int. J. Syst. Evol. Microbiol.">
        <title>The Global Catalogue of Microorganisms (GCM) 10K type strain sequencing project: providing services to taxonomists for standard genome sequencing and annotation.</title>
        <authorList>
            <consortium name="The Broad Institute Genomics Platform"/>
            <consortium name="The Broad Institute Genome Sequencing Center for Infectious Disease"/>
            <person name="Wu L."/>
            <person name="Ma J."/>
        </authorList>
    </citation>
    <scope>NUCLEOTIDE SEQUENCE [LARGE SCALE GENOMIC DNA]</scope>
    <source>
        <strain evidence="3">KCTC 42224</strain>
    </source>
</reference>
<proteinExistence type="predicted"/>